<dbReference type="GO" id="GO:0035673">
    <property type="term" value="F:oligopeptide transmembrane transporter activity"/>
    <property type="evidence" value="ECO:0007669"/>
    <property type="project" value="InterPro"/>
</dbReference>
<protein>
    <recommendedName>
        <fullName evidence="8">Oligopeptide transporter, OPT family</fullName>
    </recommendedName>
</protein>
<proteinExistence type="predicted"/>
<gene>
    <name evidence="7" type="ORF">METZ01_LOCUS322557</name>
</gene>
<evidence type="ECO:0000256" key="6">
    <source>
        <dbReference type="SAM" id="Phobius"/>
    </source>
</evidence>
<keyword evidence="5 6" id="KW-0472">Membrane</keyword>
<feature type="transmembrane region" description="Helical" evidence="6">
    <location>
        <begin position="34"/>
        <end position="54"/>
    </location>
</feature>
<feature type="transmembrane region" description="Helical" evidence="6">
    <location>
        <begin position="124"/>
        <end position="149"/>
    </location>
</feature>
<feature type="transmembrane region" description="Helical" evidence="6">
    <location>
        <begin position="92"/>
        <end position="112"/>
    </location>
</feature>
<comment type="subcellular location">
    <subcellularLocation>
        <location evidence="1">Membrane</location>
        <topology evidence="1">Multi-pass membrane protein</topology>
    </subcellularLocation>
</comment>
<dbReference type="GO" id="GO:0016020">
    <property type="term" value="C:membrane"/>
    <property type="evidence" value="ECO:0007669"/>
    <property type="project" value="UniProtKB-SubCell"/>
</dbReference>
<evidence type="ECO:0000256" key="1">
    <source>
        <dbReference type="ARBA" id="ARBA00004141"/>
    </source>
</evidence>
<evidence type="ECO:0000256" key="3">
    <source>
        <dbReference type="ARBA" id="ARBA00022692"/>
    </source>
</evidence>
<feature type="transmembrane region" description="Helical" evidence="6">
    <location>
        <begin position="161"/>
        <end position="186"/>
    </location>
</feature>
<name>A0A382P8F1_9ZZZZ</name>
<sequence length="226" mass="23258">VAAIVCCAACTSGDVCNDLKTGQIVGASPYRQQIMQIAGVAVASLVMAPIMQLLHENTPGGIGGRELAAPQAGLFASLADGFFGEGVLPWDMVGIGSVLGIFLLIGDSFLASKNSTFRLHLMPVAVGMYLPFGLSTPILIGGLLAHLILAENNSGEEPDSILQNGVLLSSGLIAGESLMGILLAFVASAGIQNLGLGIHPSLVTVLTFLAAAGTIWWLYNGSKVRK</sequence>
<feature type="non-terminal residue" evidence="7">
    <location>
        <position position="1"/>
    </location>
</feature>
<dbReference type="InterPro" id="IPR045035">
    <property type="entry name" value="YSL-like"/>
</dbReference>
<evidence type="ECO:0000256" key="5">
    <source>
        <dbReference type="ARBA" id="ARBA00023136"/>
    </source>
</evidence>
<accession>A0A382P8F1</accession>
<keyword evidence="4 6" id="KW-1133">Transmembrane helix</keyword>
<dbReference type="InterPro" id="IPR004813">
    <property type="entry name" value="OPT"/>
</dbReference>
<evidence type="ECO:0008006" key="8">
    <source>
        <dbReference type="Google" id="ProtNLM"/>
    </source>
</evidence>
<keyword evidence="2" id="KW-0813">Transport</keyword>
<reference evidence="7" key="1">
    <citation type="submission" date="2018-05" db="EMBL/GenBank/DDBJ databases">
        <authorList>
            <person name="Lanie J.A."/>
            <person name="Ng W.-L."/>
            <person name="Kazmierczak K.M."/>
            <person name="Andrzejewski T.M."/>
            <person name="Davidsen T.M."/>
            <person name="Wayne K.J."/>
            <person name="Tettelin H."/>
            <person name="Glass J.I."/>
            <person name="Rusch D."/>
            <person name="Podicherti R."/>
            <person name="Tsui H.-C.T."/>
            <person name="Winkler M.E."/>
        </authorList>
    </citation>
    <scope>NUCLEOTIDE SEQUENCE</scope>
</reference>
<dbReference type="PANTHER" id="PTHR31645">
    <property type="entry name" value="OLIGOPEPTIDE TRANSPORTER YGL114W-RELATED"/>
    <property type="match status" value="1"/>
</dbReference>
<dbReference type="AlphaFoldDB" id="A0A382P8F1"/>
<organism evidence="7">
    <name type="scientific">marine metagenome</name>
    <dbReference type="NCBI Taxonomy" id="408172"/>
    <lineage>
        <taxon>unclassified sequences</taxon>
        <taxon>metagenomes</taxon>
        <taxon>ecological metagenomes</taxon>
    </lineage>
</organism>
<feature type="transmembrane region" description="Helical" evidence="6">
    <location>
        <begin position="198"/>
        <end position="219"/>
    </location>
</feature>
<dbReference type="EMBL" id="UINC01105628">
    <property type="protein sequence ID" value="SVC69703.1"/>
    <property type="molecule type" value="Genomic_DNA"/>
</dbReference>
<dbReference type="Pfam" id="PF03169">
    <property type="entry name" value="OPT"/>
    <property type="match status" value="1"/>
</dbReference>
<evidence type="ECO:0000256" key="2">
    <source>
        <dbReference type="ARBA" id="ARBA00022448"/>
    </source>
</evidence>
<evidence type="ECO:0000256" key="4">
    <source>
        <dbReference type="ARBA" id="ARBA00022989"/>
    </source>
</evidence>
<keyword evidence="3 6" id="KW-0812">Transmembrane</keyword>
<evidence type="ECO:0000313" key="7">
    <source>
        <dbReference type="EMBL" id="SVC69703.1"/>
    </source>
</evidence>
<dbReference type="PANTHER" id="PTHR31645:SF0">
    <property type="entry name" value="OLIGOPEPTIDE TRANSPORTER YGL114W-RELATED"/>
    <property type="match status" value="1"/>
</dbReference>